<dbReference type="PANTHER" id="PTHR11208:SF42">
    <property type="entry name" value="QUAKING RELATED 54B, ISOFORM E"/>
    <property type="match status" value="1"/>
</dbReference>
<dbReference type="EnsemblMetazoa" id="MESCA006212-RA">
    <property type="protein sequence ID" value="MESCA006212-PA"/>
    <property type="gene ID" value="MESCA006212"/>
</dbReference>
<dbReference type="PANTHER" id="PTHR11208">
    <property type="entry name" value="RNA-BINDING PROTEIN RELATED"/>
    <property type="match status" value="1"/>
</dbReference>
<feature type="region of interest" description="Disordered" evidence="1">
    <location>
        <begin position="197"/>
        <end position="226"/>
    </location>
</feature>
<evidence type="ECO:0000313" key="3">
    <source>
        <dbReference type="Proteomes" id="UP000015102"/>
    </source>
</evidence>
<feature type="region of interest" description="Disordered" evidence="1">
    <location>
        <begin position="118"/>
        <end position="143"/>
    </location>
</feature>
<dbReference type="Proteomes" id="UP000015102">
    <property type="component" value="Unassembled WGS sequence"/>
</dbReference>
<dbReference type="STRING" id="36166.T1GRD2"/>
<dbReference type="GO" id="GO:0003729">
    <property type="term" value="F:mRNA binding"/>
    <property type="evidence" value="ECO:0007669"/>
    <property type="project" value="TreeGrafter"/>
</dbReference>
<dbReference type="SUPFAM" id="SSF54791">
    <property type="entry name" value="Eukaryotic type KH-domain (KH-domain type I)"/>
    <property type="match status" value="1"/>
</dbReference>
<name>T1GRD2_MEGSC</name>
<organism evidence="2 3">
    <name type="scientific">Megaselia scalaris</name>
    <name type="common">Humpbacked fly</name>
    <name type="synonym">Phora scalaris</name>
    <dbReference type="NCBI Taxonomy" id="36166"/>
    <lineage>
        <taxon>Eukaryota</taxon>
        <taxon>Metazoa</taxon>
        <taxon>Ecdysozoa</taxon>
        <taxon>Arthropoda</taxon>
        <taxon>Hexapoda</taxon>
        <taxon>Insecta</taxon>
        <taxon>Pterygota</taxon>
        <taxon>Neoptera</taxon>
        <taxon>Endopterygota</taxon>
        <taxon>Diptera</taxon>
        <taxon>Brachycera</taxon>
        <taxon>Muscomorpha</taxon>
        <taxon>Platypezoidea</taxon>
        <taxon>Phoridae</taxon>
        <taxon>Megaseliini</taxon>
        <taxon>Megaselia</taxon>
    </lineage>
</organism>
<dbReference type="EMBL" id="CAQQ02146056">
    <property type="status" value="NOT_ANNOTATED_CDS"/>
    <property type="molecule type" value="Genomic_DNA"/>
</dbReference>
<protein>
    <submittedName>
        <fullName evidence="2">Uncharacterized protein</fullName>
    </submittedName>
</protein>
<proteinExistence type="predicted"/>
<dbReference type="Gene3D" id="3.30.1370.10">
    <property type="entry name" value="K Homology domain, type 1"/>
    <property type="match status" value="1"/>
</dbReference>
<reference evidence="3" key="1">
    <citation type="submission" date="2013-02" db="EMBL/GenBank/DDBJ databases">
        <authorList>
            <person name="Hughes D."/>
        </authorList>
    </citation>
    <scope>NUCLEOTIDE SEQUENCE</scope>
    <source>
        <strain>Durham</strain>
        <strain evidence="3">NC isolate 2 -- Noor lab</strain>
    </source>
</reference>
<evidence type="ECO:0000256" key="1">
    <source>
        <dbReference type="SAM" id="MobiDB-lite"/>
    </source>
</evidence>
<dbReference type="InterPro" id="IPR036612">
    <property type="entry name" value="KH_dom_type_1_sf"/>
</dbReference>
<dbReference type="InterPro" id="IPR045071">
    <property type="entry name" value="BBP-like"/>
</dbReference>
<dbReference type="AlphaFoldDB" id="T1GRD2"/>
<accession>T1GRD2</accession>
<reference evidence="2" key="2">
    <citation type="submission" date="2015-06" db="UniProtKB">
        <authorList>
            <consortium name="EnsemblMetazoa"/>
        </authorList>
    </citation>
    <scope>IDENTIFICATION</scope>
</reference>
<evidence type="ECO:0000313" key="2">
    <source>
        <dbReference type="EnsemblMetazoa" id="MESCA006212-PA"/>
    </source>
</evidence>
<dbReference type="HOGENOM" id="CLU_1226026_0_0_1"/>
<dbReference type="OMA" id="AYARMAY"/>
<dbReference type="GO" id="GO:0000381">
    <property type="term" value="P:regulation of alternative mRNA splicing, via spliceosome"/>
    <property type="evidence" value="ECO:0007669"/>
    <property type="project" value="TreeGrafter"/>
</dbReference>
<keyword evidence="3" id="KW-1185">Reference proteome</keyword>
<feature type="compositionally biased region" description="Low complexity" evidence="1">
    <location>
        <begin position="199"/>
        <end position="216"/>
    </location>
</feature>
<sequence>MRDRIKEEELRCSMDPKYAHLNSDLHVEISTIAPPAEAYARMAYAMAEIRKYLIPDSNDGIRQEQLRELMNNNSASGNNGVMGISSGLANCSLNNDHESKSYNKNMNSVQTRLKHGGGVHDQNKMHQHGYRQQPPPHHQQPSYVNHNNLQKSPMVPRQKVMSILENARQAMEENYRYRMYDNHSQFDQQNFDNTNYAYGHMHGPPQQIQHQQGHAPHLNHPLAQTS</sequence>
<dbReference type="GO" id="GO:0005634">
    <property type="term" value="C:nucleus"/>
    <property type="evidence" value="ECO:0007669"/>
    <property type="project" value="TreeGrafter"/>
</dbReference>